<feature type="domain" description="CBM6" evidence="3">
    <location>
        <begin position="388"/>
        <end position="511"/>
    </location>
</feature>
<sequence>MRIRSWLAAATVSLIAATTLAAAPASAADAPYRVLVFSKTAGFRHSSIPNGIAAIQSLGAANNFTVTATEDANAFTAANLAQFQTVVFMSTTGDVLNAAQQTAFEAYIRGGGGYVGVHAAADTEYDWPFYGTLVGAWFSSHPAIQQATVTVEDRTHPATAHLGTTWVRTDEWYNYRTNPRGTARVLASLNESSYSGGTMNGDHPITWCKTIDSGRSFYTGLGHTEASYTEAAFTSQLLGAIRYTAKRVDADCAPPAPPTSSVYQGESWSAASGVQVADHAPAVGGKTAGFIDPNDWISYTGVNLSTAKGALVRVSSAGAGGTIEFRAGSQTGTLLGSVAVSNTGGWETFRDVFTPLASNSATTLYLVFKGTGTSLFDLDQFTLTRNATTRQGEAWSSMSGIQVAGHGPAVGGQTAGYIDNNDWAGYTGLNLSTVAGVRVRWSSAGAGGTIEFRAGSQTGALLGTVAVGNTGGWDTFREASVPLATNTATSLYLVFRGGSGSLFDVDEFTVHNS</sequence>
<dbReference type="InterPro" id="IPR029010">
    <property type="entry name" value="ThuA-like"/>
</dbReference>
<dbReference type="InterPro" id="IPR006584">
    <property type="entry name" value="Cellulose-bd_IV"/>
</dbReference>
<dbReference type="RefSeq" id="WP_259859147.1">
    <property type="nucleotide sequence ID" value="NZ_BAAAST010000002.1"/>
</dbReference>
<gene>
    <name evidence="4" type="ORF">Dfulv_40720</name>
</gene>
<keyword evidence="5" id="KW-1185">Reference proteome</keyword>
<evidence type="ECO:0000313" key="4">
    <source>
        <dbReference type="EMBL" id="UWP81383.1"/>
    </source>
</evidence>
<evidence type="ECO:0000313" key="5">
    <source>
        <dbReference type="Proteomes" id="UP001059617"/>
    </source>
</evidence>
<evidence type="ECO:0000259" key="3">
    <source>
        <dbReference type="PROSITE" id="PS51175"/>
    </source>
</evidence>
<reference evidence="4" key="2">
    <citation type="submission" date="2022-09" db="EMBL/GenBank/DDBJ databases">
        <title>Biosynthetic gene clusters of Dactylosporangioum fulvum.</title>
        <authorList>
            <person name="Caradec T."/>
        </authorList>
    </citation>
    <scope>NUCLEOTIDE SEQUENCE</scope>
    <source>
        <strain evidence="4">NRRL B-16292</strain>
    </source>
</reference>
<dbReference type="Pfam" id="PF03422">
    <property type="entry name" value="CBM_6"/>
    <property type="match status" value="2"/>
</dbReference>
<feature type="signal peptide" evidence="2">
    <location>
        <begin position="1"/>
        <end position="27"/>
    </location>
</feature>
<dbReference type="Pfam" id="PF06283">
    <property type="entry name" value="ThuA"/>
    <property type="match status" value="1"/>
</dbReference>
<dbReference type="Proteomes" id="UP001059617">
    <property type="component" value="Chromosome"/>
</dbReference>
<dbReference type="Gene3D" id="2.60.120.260">
    <property type="entry name" value="Galactose-binding domain-like"/>
    <property type="match status" value="2"/>
</dbReference>
<dbReference type="PROSITE" id="PS51175">
    <property type="entry name" value="CBM6"/>
    <property type="match status" value="2"/>
</dbReference>
<dbReference type="CDD" id="cd04084">
    <property type="entry name" value="CBM6_xylanase-like"/>
    <property type="match status" value="2"/>
</dbReference>
<dbReference type="Gene3D" id="3.40.50.880">
    <property type="match status" value="1"/>
</dbReference>
<evidence type="ECO:0000256" key="2">
    <source>
        <dbReference type="SAM" id="SignalP"/>
    </source>
</evidence>
<protein>
    <submittedName>
        <fullName evidence="4">ThuA domain-containing protein</fullName>
    </submittedName>
</protein>
<name>A0ABY5VUB4_9ACTN</name>
<dbReference type="SMART" id="SM00606">
    <property type="entry name" value="CBD_IV"/>
    <property type="match status" value="2"/>
</dbReference>
<organism evidence="4 5">
    <name type="scientific">Dactylosporangium fulvum</name>
    <dbReference type="NCBI Taxonomy" id="53359"/>
    <lineage>
        <taxon>Bacteria</taxon>
        <taxon>Bacillati</taxon>
        <taxon>Actinomycetota</taxon>
        <taxon>Actinomycetes</taxon>
        <taxon>Micromonosporales</taxon>
        <taxon>Micromonosporaceae</taxon>
        <taxon>Dactylosporangium</taxon>
    </lineage>
</organism>
<dbReference type="PANTHER" id="PTHR40469:SF2">
    <property type="entry name" value="GALACTOSE-BINDING DOMAIN-LIKE SUPERFAMILY PROTEIN"/>
    <property type="match status" value="1"/>
</dbReference>
<dbReference type="SUPFAM" id="SSF49785">
    <property type="entry name" value="Galactose-binding domain-like"/>
    <property type="match status" value="2"/>
</dbReference>
<dbReference type="InterPro" id="IPR029062">
    <property type="entry name" value="Class_I_gatase-like"/>
</dbReference>
<dbReference type="InterPro" id="IPR005084">
    <property type="entry name" value="CBM6"/>
</dbReference>
<dbReference type="EMBL" id="CP073720">
    <property type="protein sequence ID" value="UWP81383.1"/>
    <property type="molecule type" value="Genomic_DNA"/>
</dbReference>
<reference evidence="4" key="1">
    <citation type="submission" date="2021-04" db="EMBL/GenBank/DDBJ databases">
        <authorList>
            <person name="Hartkoorn R.C."/>
            <person name="Beaudoing E."/>
            <person name="Hot D."/>
        </authorList>
    </citation>
    <scope>NUCLEOTIDE SEQUENCE</scope>
    <source>
        <strain evidence="4">NRRL B-16292</strain>
    </source>
</reference>
<feature type="domain" description="CBM6" evidence="3">
    <location>
        <begin position="261"/>
        <end position="384"/>
    </location>
</feature>
<proteinExistence type="predicted"/>
<dbReference type="InterPro" id="IPR008979">
    <property type="entry name" value="Galactose-bd-like_sf"/>
</dbReference>
<accession>A0ABY5VUB4</accession>
<dbReference type="SUPFAM" id="SSF52317">
    <property type="entry name" value="Class I glutamine amidotransferase-like"/>
    <property type="match status" value="1"/>
</dbReference>
<keyword evidence="1 2" id="KW-0732">Signal</keyword>
<evidence type="ECO:0000256" key="1">
    <source>
        <dbReference type="ARBA" id="ARBA00022729"/>
    </source>
</evidence>
<feature type="chain" id="PRO_5046722148" evidence="2">
    <location>
        <begin position="28"/>
        <end position="513"/>
    </location>
</feature>
<dbReference type="PANTHER" id="PTHR40469">
    <property type="entry name" value="SECRETED GLYCOSYL HYDROLASE"/>
    <property type="match status" value="1"/>
</dbReference>